<protein>
    <submittedName>
        <fullName evidence="1">Uncharacterized protein</fullName>
    </submittedName>
</protein>
<comment type="caution">
    <text evidence="1">The sequence shown here is derived from an EMBL/GenBank/DDBJ whole genome shotgun (WGS) entry which is preliminary data.</text>
</comment>
<accession>A0ABU2ZTZ0</accession>
<name>A0ABU2ZTZ0_9ALTE</name>
<proteinExistence type="predicted"/>
<evidence type="ECO:0000313" key="2">
    <source>
        <dbReference type="Proteomes" id="UP001253545"/>
    </source>
</evidence>
<sequence length="77" mass="8530">MKKCELFPVFDDQAKQIKNVEALANIIRIGIGGEVIAEKHLKQCMSLLCDLTIVLSENHETGSQALTNLYITDDAII</sequence>
<evidence type="ECO:0000313" key="1">
    <source>
        <dbReference type="EMBL" id="MDT0596101.1"/>
    </source>
</evidence>
<keyword evidence="2" id="KW-1185">Reference proteome</keyword>
<organism evidence="1 2">
    <name type="scientific">Glaciecola petra</name>
    <dbReference type="NCBI Taxonomy" id="3075602"/>
    <lineage>
        <taxon>Bacteria</taxon>
        <taxon>Pseudomonadati</taxon>
        <taxon>Pseudomonadota</taxon>
        <taxon>Gammaproteobacteria</taxon>
        <taxon>Alteromonadales</taxon>
        <taxon>Alteromonadaceae</taxon>
        <taxon>Glaciecola</taxon>
    </lineage>
</organism>
<dbReference type="EMBL" id="JAVRHX010000005">
    <property type="protein sequence ID" value="MDT0596101.1"/>
    <property type="molecule type" value="Genomic_DNA"/>
</dbReference>
<gene>
    <name evidence="1" type="ORF">RM552_14705</name>
</gene>
<dbReference type="Proteomes" id="UP001253545">
    <property type="component" value="Unassembled WGS sequence"/>
</dbReference>
<reference evidence="1 2" key="1">
    <citation type="submission" date="2023-09" db="EMBL/GenBank/DDBJ databases">
        <authorList>
            <person name="Rey-Velasco X."/>
        </authorList>
    </citation>
    <scope>NUCLEOTIDE SEQUENCE [LARGE SCALE GENOMIC DNA]</scope>
    <source>
        <strain evidence="1 2">P117</strain>
    </source>
</reference>
<dbReference type="RefSeq" id="WP_311369627.1">
    <property type="nucleotide sequence ID" value="NZ_JAVRHX010000005.1"/>
</dbReference>